<evidence type="ECO:0000313" key="2">
    <source>
        <dbReference type="EMBL" id="KAK7043382.1"/>
    </source>
</evidence>
<reference evidence="2 3" key="1">
    <citation type="journal article" date="2024" name="J Genomics">
        <title>Draft genome sequencing and assembly of Favolaschia claudopus CIRM-BRFM 2984 isolated from oak limbs.</title>
        <authorList>
            <person name="Navarro D."/>
            <person name="Drula E."/>
            <person name="Chaduli D."/>
            <person name="Cazenave R."/>
            <person name="Ahrendt S."/>
            <person name="Wang J."/>
            <person name="Lipzen A."/>
            <person name="Daum C."/>
            <person name="Barry K."/>
            <person name="Grigoriev I.V."/>
            <person name="Favel A."/>
            <person name="Rosso M.N."/>
            <person name="Martin F."/>
        </authorList>
    </citation>
    <scope>NUCLEOTIDE SEQUENCE [LARGE SCALE GENOMIC DNA]</scope>
    <source>
        <strain evidence="2 3">CIRM-BRFM 2984</strain>
    </source>
</reference>
<protein>
    <recommendedName>
        <fullName evidence="4">Secreted protein</fullName>
    </recommendedName>
</protein>
<organism evidence="2 3">
    <name type="scientific">Favolaschia claudopus</name>
    <dbReference type="NCBI Taxonomy" id="2862362"/>
    <lineage>
        <taxon>Eukaryota</taxon>
        <taxon>Fungi</taxon>
        <taxon>Dikarya</taxon>
        <taxon>Basidiomycota</taxon>
        <taxon>Agaricomycotina</taxon>
        <taxon>Agaricomycetes</taxon>
        <taxon>Agaricomycetidae</taxon>
        <taxon>Agaricales</taxon>
        <taxon>Marasmiineae</taxon>
        <taxon>Mycenaceae</taxon>
        <taxon>Favolaschia</taxon>
    </lineage>
</organism>
<feature type="region of interest" description="Disordered" evidence="1">
    <location>
        <begin position="38"/>
        <end position="79"/>
    </location>
</feature>
<dbReference type="EMBL" id="JAWWNJ010000012">
    <property type="protein sequence ID" value="KAK7043382.1"/>
    <property type="molecule type" value="Genomic_DNA"/>
</dbReference>
<dbReference type="PROSITE" id="PS51257">
    <property type="entry name" value="PROKAR_LIPOPROTEIN"/>
    <property type="match status" value="1"/>
</dbReference>
<evidence type="ECO:0000256" key="1">
    <source>
        <dbReference type="SAM" id="MobiDB-lite"/>
    </source>
</evidence>
<dbReference type="AlphaFoldDB" id="A0AAW0CW55"/>
<gene>
    <name evidence="2" type="ORF">R3P38DRAFT_2883871</name>
</gene>
<dbReference type="Proteomes" id="UP001362999">
    <property type="component" value="Unassembled WGS sequence"/>
</dbReference>
<sequence length="79" mass="8235">MRCYRSYCTSMLPTLSLTSPAVIAGCIYAAGGGARGSCFPPSSSPSPPQSPTSLSSRPEFRPHPPRSFGSRMRLSGGAV</sequence>
<name>A0AAW0CW55_9AGAR</name>
<accession>A0AAW0CW55</accession>
<evidence type="ECO:0000313" key="3">
    <source>
        <dbReference type="Proteomes" id="UP001362999"/>
    </source>
</evidence>
<keyword evidence="3" id="KW-1185">Reference proteome</keyword>
<proteinExistence type="predicted"/>
<evidence type="ECO:0008006" key="4">
    <source>
        <dbReference type="Google" id="ProtNLM"/>
    </source>
</evidence>
<comment type="caution">
    <text evidence="2">The sequence shown here is derived from an EMBL/GenBank/DDBJ whole genome shotgun (WGS) entry which is preliminary data.</text>
</comment>